<gene>
    <name evidence="3" type="ORF">GCM10023313_24270</name>
</gene>
<organism evidence="3 4">
    <name type="scientific">Mucilaginibacter defluvii</name>
    <dbReference type="NCBI Taxonomy" id="1196019"/>
    <lineage>
        <taxon>Bacteria</taxon>
        <taxon>Pseudomonadati</taxon>
        <taxon>Bacteroidota</taxon>
        <taxon>Sphingobacteriia</taxon>
        <taxon>Sphingobacteriales</taxon>
        <taxon>Sphingobacteriaceae</taxon>
        <taxon>Mucilaginibacter</taxon>
    </lineage>
</organism>
<accession>A0ABP9G534</accession>
<dbReference type="InterPro" id="IPR013099">
    <property type="entry name" value="K_chnl_dom"/>
</dbReference>
<dbReference type="RefSeq" id="WP_345331474.1">
    <property type="nucleotide sequence ID" value="NZ_BAABJI010000002.1"/>
</dbReference>
<evidence type="ECO:0000259" key="2">
    <source>
        <dbReference type="Pfam" id="PF07885"/>
    </source>
</evidence>
<evidence type="ECO:0000313" key="4">
    <source>
        <dbReference type="Proteomes" id="UP001501436"/>
    </source>
</evidence>
<feature type="domain" description="Potassium channel" evidence="2">
    <location>
        <begin position="38"/>
        <end position="113"/>
    </location>
</feature>
<dbReference type="EMBL" id="BAABJI010000002">
    <property type="protein sequence ID" value="GAA4919761.1"/>
    <property type="molecule type" value="Genomic_DNA"/>
</dbReference>
<keyword evidence="1" id="KW-0472">Membrane</keyword>
<proteinExistence type="predicted"/>
<keyword evidence="4" id="KW-1185">Reference proteome</keyword>
<dbReference type="SUPFAM" id="SSF81324">
    <property type="entry name" value="Voltage-gated potassium channels"/>
    <property type="match status" value="1"/>
</dbReference>
<sequence>MKNNDAQFQLPSKRRFSFTERLESLDTWLIVTISAVLYVTAVMLFSGIEYSIGTKGSFKDEISGFWELVYFNFVSILTIGYGDVSPLGYVRVLTIIEAIIGLTIYTLSISVITLKLLLPARHTIIFSKYAYYSTDDMAFMIIYLNTAKRFITNLETSWYFKLNEDWKTGSPSRVPFITKSVQTFYLAYGMPVEPLVAQLHLFDCLRVGLSGDLGMTRYSTYVQYDLEDILVIKNRDELKNYEGFYRVDEHWRSDEFSSYFHYRPKNAATLAESLRSRAS</sequence>
<feature type="transmembrane region" description="Helical" evidence="1">
    <location>
        <begin position="64"/>
        <end position="82"/>
    </location>
</feature>
<dbReference type="Pfam" id="PF07885">
    <property type="entry name" value="Ion_trans_2"/>
    <property type="match status" value="1"/>
</dbReference>
<keyword evidence="1" id="KW-1133">Transmembrane helix</keyword>
<evidence type="ECO:0000313" key="3">
    <source>
        <dbReference type="EMBL" id="GAA4919761.1"/>
    </source>
</evidence>
<protein>
    <recommendedName>
        <fullName evidence="2">Potassium channel domain-containing protein</fullName>
    </recommendedName>
</protein>
<dbReference type="Proteomes" id="UP001501436">
    <property type="component" value="Unassembled WGS sequence"/>
</dbReference>
<reference evidence="4" key="1">
    <citation type="journal article" date="2019" name="Int. J. Syst. Evol. Microbiol.">
        <title>The Global Catalogue of Microorganisms (GCM) 10K type strain sequencing project: providing services to taxonomists for standard genome sequencing and annotation.</title>
        <authorList>
            <consortium name="The Broad Institute Genomics Platform"/>
            <consortium name="The Broad Institute Genome Sequencing Center for Infectious Disease"/>
            <person name="Wu L."/>
            <person name="Ma J."/>
        </authorList>
    </citation>
    <scope>NUCLEOTIDE SEQUENCE [LARGE SCALE GENOMIC DNA]</scope>
    <source>
        <strain evidence="4">JCM 18283</strain>
    </source>
</reference>
<feature type="transmembrane region" description="Helical" evidence="1">
    <location>
        <begin position="28"/>
        <end position="52"/>
    </location>
</feature>
<comment type="caution">
    <text evidence="3">The sequence shown here is derived from an EMBL/GenBank/DDBJ whole genome shotgun (WGS) entry which is preliminary data.</text>
</comment>
<evidence type="ECO:0000256" key="1">
    <source>
        <dbReference type="SAM" id="Phobius"/>
    </source>
</evidence>
<feature type="transmembrane region" description="Helical" evidence="1">
    <location>
        <begin position="88"/>
        <end position="118"/>
    </location>
</feature>
<dbReference type="Gene3D" id="1.10.287.70">
    <property type="match status" value="1"/>
</dbReference>
<keyword evidence="1" id="KW-0812">Transmembrane</keyword>
<name>A0ABP9G534_9SPHI</name>